<dbReference type="Proteomes" id="UP001591681">
    <property type="component" value="Unassembled WGS sequence"/>
</dbReference>
<evidence type="ECO:0000256" key="2">
    <source>
        <dbReference type="ARBA" id="ARBA00022737"/>
    </source>
</evidence>
<reference evidence="4 5" key="1">
    <citation type="submission" date="2024-09" db="EMBL/GenBank/DDBJ databases">
        <title>A chromosome-level genome assembly of Gray's grenadier anchovy, Coilia grayii.</title>
        <authorList>
            <person name="Fu Z."/>
        </authorList>
    </citation>
    <scope>NUCLEOTIDE SEQUENCE [LARGE SCALE GENOMIC DNA]</scope>
    <source>
        <strain evidence="4">G4</strain>
        <tissue evidence="4">Muscle</tissue>
    </source>
</reference>
<evidence type="ECO:0000256" key="1">
    <source>
        <dbReference type="ARBA" id="ARBA00022734"/>
    </source>
</evidence>
<keyword evidence="2" id="KW-0677">Repeat</keyword>
<dbReference type="AlphaFoldDB" id="A0ABD1IVL7"/>
<keyword evidence="1" id="KW-0430">Lectin</keyword>
<name>A0ABD1IVL7_9TELE</name>
<evidence type="ECO:0000313" key="5">
    <source>
        <dbReference type="Proteomes" id="UP001591681"/>
    </source>
</evidence>
<dbReference type="GO" id="GO:0030246">
    <property type="term" value="F:carbohydrate binding"/>
    <property type="evidence" value="ECO:0007669"/>
    <property type="project" value="UniProtKB-KW"/>
</dbReference>
<keyword evidence="5" id="KW-1185">Reference proteome</keyword>
<evidence type="ECO:0000313" key="4">
    <source>
        <dbReference type="EMBL" id="KAL2079013.1"/>
    </source>
</evidence>
<dbReference type="InterPro" id="IPR043159">
    <property type="entry name" value="Lectin_gal-bd_sf"/>
</dbReference>
<comment type="caution">
    <text evidence="4">The sequence shown here is derived from an EMBL/GenBank/DDBJ whole genome shotgun (WGS) entry which is preliminary data.</text>
</comment>
<dbReference type="InterPro" id="IPR000922">
    <property type="entry name" value="Lectin_gal-bd_dom"/>
</dbReference>
<feature type="domain" description="SUEL-type lectin" evidence="3">
    <location>
        <begin position="6"/>
        <end position="69"/>
    </location>
</feature>
<dbReference type="Pfam" id="PF02140">
    <property type="entry name" value="SUEL_Lectin"/>
    <property type="match status" value="1"/>
</dbReference>
<dbReference type="PROSITE" id="PS50228">
    <property type="entry name" value="SUEL_LECTIN"/>
    <property type="match status" value="1"/>
</dbReference>
<protein>
    <recommendedName>
        <fullName evidence="3">SUEL-type lectin domain-containing protein</fullName>
    </recommendedName>
</protein>
<sequence>MALTLCNNTGCIQGLECSSENVSGMSGVWGRDPIKCNNRTQCAVVAGPEVFPDPCPGTYKYLEVQYECVPYNSSTPATSDVCHHIRARVACQRGSRPHAIDLPRGVALFRRLCLAMAWIVTDSHVSDTTRPLSPPGANTCDWMPVRDRPCLGLPIGP</sequence>
<dbReference type="EMBL" id="JBHFQA010000022">
    <property type="protein sequence ID" value="KAL2079013.1"/>
    <property type="molecule type" value="Genomic_DNA"/>
</dbReference>
<gene>
    <name evidence="4" type="ORF">ACEWY4_024757</name>
</gene>
<accession>A0ABD1IVL7</accession>
<proteinExistence type="predicted"/>
<dbReference type="PANTHER" id="PTHR46780">
    <property type="entry name" value="PROTEIN EVA-1"/>
    <property type="match status" value="1"/>
</dbReference>
<dbReference type="Gene3D" id="2.60.120.740">
    <property type="match status" value="1"/>
</dbReference>
<organism evidence="4 5">
    <name type="scientific">Coilia grayii</name>
    <name type="common">Gray's grenadier anchovy</name>
    <dbReference type="NCBI Taxonomy" id="363190"/>
    <lineage>
        <taxon>Eukaryota</taxon>
        <taxon>Metazoa</taxon>
        <taxon>Chordata</taxon>
        <taxon>Craniata</taxon>
        <taxon>Vertebrata</taxon>
        <taxon>Euteleostomi</taxon>
        <taxon>Actinopterygii</taxon>
        <taxon>Neopterygii</taxon>
        <taxon>Teleostei</taxon>
        <taxon>Clupei</taxon>
        <taxon>Clupeiformes</taxon>
        <taxon>Clupeoidei</taxon>
        <taxon>Engraulidae</taxon>
        <taxon>Coilinae</taxon>
        <taxon>Coilia</taxon>
    </lineage>
</organism>
<evidence type="ECO:0000259" key="3">
    <source>
        <dbReference type="PROSITE" id="PS50228"/>
    </source>
</evidence>